<gene>
    <name evidence="5" type="ORF">MICPUN_95428</name>
</gene>
<reference evidence="5 6" key="1">
    <citation type="journal article" date="2009" name="Science">
        <title>Green evolution and dynamic adaptations revealed by genomes of the marine picoeukaryotes Micromonas.</title>
        <authorList>
            <person name="Worden A.Z."/>
            <person name="Lee J.H."/>
            <person name="Mock T."/>
            <person name="Rouze P."/>
            <person name="Simmons M.P."/>
            <person name="Aerts A.L."/>
            <person name="Allen A.E."/>
            <person name="Cuvelier M.L."/>
            <person name="Derelle E."/>
            <person name="Everett M.V."/>
            <person name="Foulon E."/>
            <person name="Grimwood J."/>
            <person name="Gundlach H."/>
            <person name="Henrissat B."/>
            <person name="Napoli C."/>
            <person name="McDonald S.M."/>
            <person name="Parker M.S."/>
            <person name="Rombauts S."/>
            <person name="Salamov A."/>
            <person name="Von Dassow P."/>
            <person name="Badger J.H."/>
            <person name="Coutinho P.M."/>
            <person name="Demir E."/>
            <person name="Dubchak I."/>
            <person name="Gentemann C."/>
            <person name="Eikrem W."/>
            <person name="Gready J.E."/>
            <person name="John U."/>
            <person name="Lanier W."/>
            <person name="Lindquist E.A."/>
            <person name="Lucas S."/>
            <person name="Mayer K.F."/>
            <person name="Moreau H."/>
            <person name="Not F."/>
            <person name="Otillar R."/>
            <person name="Panaud O."/>
            <person name="Pangilinan J."/>
            <person name="Paulsen I."/>
            <person name="Piegu B."/>
            <person name="Poliakov A."/>
            <person name="Robbens S."/>
            <person name="Schmutz J."/>
            <person name="Toulza E."/>
            <person name="Wyss T."/>
            <person name="Zelensky A."/>
            <person name="Zhou K."/>
            <person name="Armbrust E.V."/>
            <person name="Bhattacharya D."/>
            <person name="Goodenough U.W."/>
            <person name="Van de Peer Y."/>
            <person name="Grigoriev I.V."/>
        </authorList>
    </citation>
    <scope>NUCLEOTIDE SEQUENCE [LARGE SCALE GENOMIC DNA]</scope>
    <source>
        <strain evidence="6">RCC299 / NOUM17</strain>
    </source>
</reference>
<evidence type="ECO:0008006" key="7">
    <source>
        <dbReference type="Google" id="ProtNLM"/>
    </source>
</evidence>
<dbReference type="FunFam" id="1.10.287.660:FF:000001">
    <property type="entry name" value="pre-mRNA-splicing factor ISY1 homolog"/>
    <property type="match status" value="1"/>
</dbReference>
<dbReference type="GO" id="GO:0000350">
    <property type="term" value="P:generation of catalytic spliceosome for second transesterification step"/>
    <property type="evidence" value="ECO:0007669"/>
    <property type="project" value="InterPro"/>
</dbReference>
<dbReference type="eggNOG" id="KOG3068">
    <property type="taxonomic scope" value="Eukaryota"/>
</dbReference>
<dbReference type="AlphaFoldDB" id="C1EDX7"/>
<organism evidence="5 6">
    <name type="scientific">Micromonas commoda (strain RCC299 / NOUM17 / CCMP2709)</name>
    <name type="common">Picoplanktonic green alga</name>
    <dbReference type="NCBI Taxonomy" id="296587"/>
    <lineage>
        <taxon>Eukaryota</taxon>
        <taxon>Viridiplantae</taxon>
        <taxon>Chlorophyta</taxon>
        <taxon>Mamiellophyceae</taxon>
        <taxon>Mamiellales</taxon>
        <taxon>Mamiellaceae</taxon>
        <taxon>Micromonas</taxon>
    </lineage>
</organism>
<dbReference type="KEGG" id="mis:MICPUN_95428"/>
<keyword evidence="3" id="KW-0539">Nucleus</keyword>
<accession>C1EDX7</accession>
<protein>
    <recommendedName>
        <fullName evidence="7">Pre-mRNA-splicing factor ISY1</fullName>
    </recommendedName>
</protein>
<dbReference type="SUPFAM" id="SSF140102">
    <property type="entry name" value="ISY1 domain-like"/>
    <property type="match status" value="1"/>
</dbReference>
<proteinExistence type="inferred from homology"/>
<feature type="region of interest" description="Disordered" evidence="4">
    <location>
        <begin position="201"/>
        <end position="220"/>
    </location>
</feature>
<evidence type="ECO:0000313" key="5">
    <source>
        <dbReference type="EMBL" id="ACO66135.1"/>
    </source>
</evidence>
<dbReference type="OrthoDB" id="1739576at2759"/>
<evidence type="ECO:0000256" key="1">
    <source>
        <dbReference type="ARBA" id="ARBA00004123"/>
    </source>
</evidence>
<dbReference type="STRING" id="296587.C1EDX7"/>
<comment type="similarity">
    <text evidence="2">Belongs to the ISY1 family.</text>
</comment>
<dbReference type="InterPro" id="IPR037200">
    <property type="entry name" value="Isy1_sf"/>
</dbReference>
<dbReference type="GO" id="GO:0005634">
    <property type="term" value="C:nucleus"/>
    <property type="evidence" value="ECO:0007669"/>
    <property type="project" value="UniProtKB-SubCell"/>
</dbReference>
<evidence type="ECO:0000313" key="6">
    <source>
        <dbReference type="Proteomes" id="UP000002009"/>
    </source>
</evidence>
<dbReference type="GeneID" id="8247299"/>
<dbReference type="InParanoid" id="C1EDX7"/>
<dbReference type="Gene3D" id="1.10.287.660">
    <property type="entry name" value="Helix hairpin bin"/>
    <property type="match status" value="1"/>
</dbReference>
<evidence type="ECO:0000256" key="2">
    <source>
        <dbReference type="ARBA" id="ARBA00007002"/>
    </source>
</evidence>
<name>C1EDX7_MICCC</name>
<dbReference type="Proteomes" id="UP000002009">
    <property type="component" value="Chromosome 11"/>
</dbReference>
<dbReference type="FunCoup" id="C1EDX7">
    <property type="interactions" value="1987"/>
</dbReference>
<comment type="subcellular location">
    <subcellularLocation>
        <location evidence="1">Nucleus</location>
    </subcellularLocation>
</comment>
<keyword evidence="6" id="KW-1185">Reference proteome</keyword>
<dbReference type="InterPro" id="IPR029012">
    <property type="entry name" value="Helix_hairpin_bin_sf"/>
</dbReference>
<dbReference type="PANTHER" id="PTHR13021">
    <property type="entry name" value="PRE-MRNA-SPLICING FACTOR ISY1"/>
    <property type="match status" value="1"/>
</dbReference>
<evidence type="ECO:0000256" key="4">
    <source>
        <dbReference type="SAM" id="MobiDB-lite"/>
    </source>
</evidence>
<dbReference type="EMBL" id="CP001330">
    <property type="protein sequence ID" value="ACO66135.1"/>
    <property type="molecule type" value="Genomic_DNA"/>
</dbReference>
<dbReference type="Pfam" id="PF06246">
    <property type="entry name" value="Isy1"/>
    <property type="match status" value="1"/>
</dbReference>
<sequence>MARNEEKANNMFNRWVTGKQTAIAGGPKGRRPYLASECRDLDQADKWRQEILREIGKLVMEIQNEGLGEHRLRDMNDQINKLTREKHHWEKQIIKLGGPNYIAQGRRAMDEAAQEGFVDGMDQRGGGYRYYGAAKNLPGVKELFQKPEKRTVRRTRAQMYRNIDMDYYGMRDDDDGVLIKLEAEATEKARAEAVAEWEAEQARREADGGKKRRQQEDDDFEALTGGFKAYVPLPDNKDIEALVLAKKKKDLLAKYASPALQEQEAEAKAMLNKQ</sequence>
<dbReference type="RefSeq" id="XP_002504877.1">
    <property type="nucleotide sequence ID" value="XM_002504831.1"/>
</dbReference>
<dbReference type="InterPro" id="IPR009360">
    <property type="entry name" value="Isy1"/>
</dbReference>
<dbReference type="OMA" id="YHWERRI"/>
<evidence type="ECO:0000256" key="3">
    <source>
        <dbReference type="ARBA" id="ARBA00023242"/>
    </source>
</evidence>